<evidence type="ECO:0000313" key="2">
    <source>
        <dbReference type="EMBL" id="PRQ08295.1"/>
    </source>
</evidence>
<dbReference type="Proteomes" id="UP000238823">
    <property type="component" value="Unassembled WGS sequence"/>
</dbReference>
<keyword evidence="1" id="KW-1133">Transmembrane helix</keyword>
<dbReference type="AlphaFoldDB" id="A0A2S9YT51"/>
<protein>
    <submittedName>
        <fullName evidence="2">Uncharacterized protein</fullName>
    </submittedName>
</protein>
<keyword evidence="1" id="KW-0812">Transmembrane</keyword>
<dbReference type="OrthoDB" id="5500615at2"/>
<sequence length="356" mass="38090">MAAWTKRKILKLAAGIVGVVVLGLGAVVWSMWPEVDDIPAQLDEINPEVSIAELELDAQGPVPALRLGDLQGKTVFIMIEGKESMTGGEGKLLRRALHRWTLPADVVGFSVGDAPAGAMIMKGKIESDFVGPMRDELKLPIYVDFGGKFTDAFSLPKGHLGFVVIDAKGEVALRHAGDADEATLAEIKSLLRAEEPPPGPPAPKFAIGELDSDSCAGRFCVLVFLDTKVARAEIPGLEDGGFDGEMQAVFEQIKKPSIRLARILAADWEPEQRAGIGGVIVGEAEGWEVEGWAFVPEAAEARAAFGIDGAGLVIIDDQGRVAFSEAGRVPFWKLSLAADVLGIEAKEFRGRKRDDK</sequence>
<name>A0A2S9YT51_9BACT</name>
<evidence type="ECO:0000313" key="3">
    <source>
        <dbReference type="Proteomes" id="UP000238823"/>
    </source>
</evidence>
<dbReference type="EMBL" id="PVNL01000042">
    <property type="protein sequence ID" value="PRQ08295.1"/>
    <property type="molecule type" value="Genomic_DNA"/>
</dbReference>
<gene>
    <name evidence="2" type="ORF">ENSA7_19180</name>
</gene>
<organism evidence="2 3">
    <name type="scientific">Enhygromyxa salina</name>
    <dbReference type="NCBI Taxonomy" id="215803"/>
    <lineage>
        <taxon>Bacteria</taxon>
        <taxon>Pseudomonadati</taxon>
        <taxon>Myxococcota</taxon>
        <taxon>Polyangia</taxon>
        <taxon>Nannocystales</taxon>
        <taxon>Nannocystaceae</taxon>
        <taxon>Enhygromyxa</taxon>
    </lineage>
</organism>
<comment type="caution">
    <text evidence="2">The sequence shown here is derived from an EMBL/GenBank/DDBJ whole genome shotgun (WGS) entry which is preliminary data.</text>
</comment>
<proteinExistence type="predicted"/>
<feature type="transmembrane region" description="Helical" evidence="1">
    <location>
        <begin position="12"/>
        <end position="32"/>
    </location>
</feature>
<reference evidence="2 3" key="1">
    <citation type="submission" date="2018-03" db="EMBL/GenBank/DDBJ databases">
        <title>Draft Genome Sequences of the Obligatory Marine Myxobacteria Enhygromyxa salina SWB007.</title>
        <authorList>
            <person name="Poehlein A."/>
            <person name="Moghaddam J.A."/>
            <person name="Harms H."/>
            <person name="Alanjari M."/>
            <person name="Koenig G.M."/>
            <person name="Daniel R."/>
            <person name="Schaeberle T.F."/>
        </authorList>
    </citation>
    <scope>NUCLEOTIDE SEQUENCE [LARGE SCALE GENOMIC DNA]</scope>
    <source>
        <strain evidence="2 3">SWB007</strain>
    </source>
</reference>
<evidence type="ECO:0000256" key="1">
    <source>
        <dbReference type="SAM" id="Phobius"/>
    </source>
</evidence>
<accession>A0A2S9YT51</accession>
<dbReference type="RefSeq" id="WP_106088939.1">
    <property type="nucleotide sequence ID" value="NZ_PVNL01000042.1"/>
</dbReference>
<keyword evidence="1" id="KW-0472">Membrane</keyword>